<dbReference type="SUPFAM" id="SSF143414">
    <property type="entry name" value="CcmK-like"/>
    <property type="match status" value="2"/>
</dbReference>
<dbReference type="SMART" id="SM00877">
    <property type="entry name" value="BMC"/>
    <property type="match status" value="2"/>
</dbReference>
<accession>A0A2Y9BG87</accession>
<evidence type="ECO:0000259" key="3">
    <source>
        <dbReference type="PROSITE" id="PS51931"/>
    </source>
</evidence>
<evidence type="ECO:0000256" key="2">
    <source>
        <dbReference type="ARBA" id="ARBA00024446"/>
    </source>
</evidence>
<keyword evidence="5" id="KW-1185">Reference proteome</keyword>
<name>A0A2Y9BG87_9FIRM</name>
<dbReference type="PROSITE" id="PS51931">
    <property type="entry name" value="BMC_CP"/>
    <property type="match status" value="1"/>
</dbReference>
<protein>
    <submittedName>
        <fullName evidence="4">Microcompartment protein PduB</fullName>
    </submittedName>
</protein>
<dbReference type="OrthoDB" id="2908at2"/>
<feature type="domain" description="BMC circularly permuted" evidence="3">
    <location>
        <begin position="14"/>
        <end position="129"/>
    </location>
</feature>
<dbReference type="PIRSF" id="PIRSF012290">
    <property type="entry name" value="EutL_PduB"/>
    <property type="match status" value="1"/>
</dbReference>
<dbReference type="CDD" id="cd07047">
    <property type="entry name" value="BMC_PduB_repeat1"/>
    <property type="match status" value="1"/>
</dbReference>
<dbReference type="GO" id="GO:0031469">
    <property type="term" value="C:bacterial microcompartment"/>
    <property type="evidence" value="ECO:0007669"/>
    <property type="project" value="UniProtKB-SubCell"/>
</dbReference>
<organism evidence="4 5">
    <name type="scientific">Faecalicatena orotica</name>
    <dbReference type="NCBI Taxonomy" id="1544"/>
    <lineage>
        <taxon>Bacteria</taxon>
        <taxon>Bacillati</taxon>
        <taxon>Bacillota</taxon>
        <taxon>Clostridia</taxon>
        <taxon>Lachnospirales</taxon>
        <taxon>Lachnospiraceae</taxon>
        <taxon>Faecalicatena</taxon>
    </lineage>
</organism>
<gene>
    <name evidence="4" type="ORF">A8806_106128</name>
</gene>
<dbReference type="NCBIfam" id="NF011944">
    <property type="entry name" value="PRK15415.1"/>
    <property type="match status" value="1"/>
</dbReference>
<dbReference type="Pfam" id="PF00936">
    <property type="entry name" value="BMC"/>
    <property type="match status" value="2"/>
</dbReference>
<comment type="subcellular location">
    <subcellularLocation>
        <location evidence="1">Bacterial microcompartment</location>
    </subcellularLocation>
</comment>
<dbReference type="InterPro" id="IPR000249">
    <property type="entry name" value="BMC_dom"/>
</dbReference>
<dbReference type="GO" id="GO:0005198">
    <property type="term" value="F:structural molecule activity"/>
    <property type="evidence" value="ECO:0007669"/>
    <property type="project" value="InterPro"/>
</dbReference>
<dbReference type="RefSeq" id="WP_109731240.1">
    <property type="nucleotide sequence ID" value="NZ_BAAACK010000026.1"/>
</dbReference>
<evidence type="ECO:0000313" key="4">
    <source>
        <dbReference type="EMBL" id="PWJ29391.1"/>
    </source>
</evidence>
<evidence type="ECO:0000256" key="1">
    <source>
        <dbReference type="ARBA" id="ARBA00024322"/>
    </source>
</evidence>
<dbReference type="CDD" id="cd07048">
    <property type="entry name" value="BMC_PduB_repeat2"/>
    <property type="match status" value="1"/>
</dbReference>
<comment type="caution">
    <text evidence="4">The sequence shown here is derived from an EMBL/GenBank/DDBJ whole genome shotgun (WGS) entry which is preliminary data.</text>
</comment>
<dbReference type="InterPro" id="IPR030984">
    <property type="entry name" value="PduB"/>
</dbReference>
<dbReference type="Gene3D" id="3.30.70.1710">
    <property type="match status" value="2"/>
</dbReference>
<dbReference type="EMBL" id="QGDL01000006">
    <property type="protein sequence ID" value="PWJ29391.1"/>
    <property type="molecule type" value="Genomic_DNA"/>
</dbReference>
<dbReference type="AlphaFoldDB" id="A0A2Y9BG87"/>
<dbReference type="Proteomes" id="UP000245845">
    <property type="component" value="Unassembled WGS sequence"/>
</dbReference>
<dbReference type="NCBIfam" id="TIGR04501">
    <property type="entry name" value="microcomp_PduB"/>
    <property type="match status" value="1"/>
</dbReference>
<keyword evidence="2" id="KW-1283">Bacterial microcompartment</keyword>
<proteinExistence type="predicted"/>
<dbReference type="InterPro" id="IPR044870">
    <property type="entry name" value="BMC_CP"/>
</dbReference>
<dbReference type="InterPro" id="IPR009193">
    <property type="entry name" value="EutL_PduB"/>
</dbReference>
<dbReference type="InterPro" id="IPR037233">
    <property type="entry name" value="CcmK-like_sf"/>
</dbReference>
<evidence type="ECO:0000313" key="5">
    <source>
        <dbReference type="Proteomes" id="UP000245845"/>
    </source>
</evidence>
<sequence>MLKVKDIERIPVDCTMTEFVGTTVLDTIGLVIPGVTPALQEQMNLSTSYPSLGLISSRTGAAGQINAVDEAVKSTNTEVVSIELPRDTKGWGGHGNFIIIGGENVSDVRRAVEIALEYTGKYAGELYISEAGHLEFTFSANAGQALNMAFNAPVGKAFGFFCGSPAAIGLVMADLAVKSSPVEIIKYMTPDKGTSHSNEVIVAVTGDASAVKNAVLTARETGLKLLISLGSYPETPSVPYLR</sequence>
<reference evidence="4 5" key="1">
    <citation type="submission" date="2018-05" db="EMBL/GenBank/DDBJ databases">
        <title>The Hungate 1000. A catalogue of reference genomes from the rumen microbiome.</title>
        <authorList>
            <person name="Kelly W."/>
        </authorList>
    </citation>
    <scope>NUCLEOTIDE SEQUENCE [LARGE SCALE GENOMIC DNA]</scope>
    <source>
        <strain evidence="4 5">NLAE-zl-C242</strain>
    </source>
</reference>